<dbReference type="RefSeq" id="WP_213161888.1">
    <property type="nucleotide sequence ID" value="NZ_CP058214.1"/>
</dbReference>
<evidence type="ECO:0000313" key="2">
    <source>
        <dbReference type="EMBL" id="QPC44517.1"/>
    </source>
</evidence>
<dbReference type="KEGG" id="kmn:HW532_18530"/>
<dbReference type="AlphaFoldDB" id="A0A7S8HD78"/>
<sequence length="80" mass="8747">MASKELYKIVDGVWIAGKWHEPGDKVALTPQERKYLPYWALAPVKAPAKKPAEKTAAKAPPEPERQAKPAAKPAAKTSRS</sequence>
<evidence type="ECO:0000256" key="1">
    <source>
        <dbReference type="SAM" id="MobiDB-lite"/>
    </source>
</evidence>
<gene>
    <name evidence="2" type="ORF">HW532_18530</name>
</gene>
<dbReference type="Proteomes" id="UP000593594">
    <property type="component" value="Chromosome"/>
</dbReference>
<feature type="compositionally biased region" description="Basic and acidic residues" evidence="1">
    <location>
        <begin position="50"/>
        <end position="67"/>
    </location>
</feature>
<keyword evidence="3" id="KW-1185">Reference proteome</keyword>
<feature type="compositionally biased region" description="Low complexity" evidence="1">
    <location>
        <begin position="68"/>
        <end position="80"/>
    </location>
</feature>
<protein>
    <submittedName>
        <fullName evidence="2">Uncharacterized protein</fullName>
    </submittedName>
</protein>
<accession>A0A7S8HD78</accession>
<dbReference type="EMBL" id="CP058214">
    <property type="protein sequence ID" value="QPC44517.1"/>
    <property type="molecule type" value="Genomic_DNA"/>
</dbReference>
<proteinExistence type="predicted"/>
<feature type="region of interest" description="Disordered" evidence="1">
    <location>
        <begin position="46"/>
        <end position="80"/>
    </location>
</feature>
<name>A0A7S8HD78_9HYPH</name>
<evidence type="ECO:0000313" key="3">
    <source>
        <dbReference type="Proteomes" id="UP000593594"/>
    </source>
</evidence>
<reference evidence="2 3" key="1">
    <citation type="submission" date="2020-06" db="EMBL/GenBank/DDBJ databases">
        <title>Genome sequence of 2 isolates from Red Sea Mangroves.</title>
        <authorList>
            <person name="Sefrji F."/>
            <person name="Michoud G."/>
            <person name="Merlino G."/>
            <person name="Daffonchio D."/>
        </authorList>
    </citation>
    <scope>NUCLEOTIDE SEQUENCE [LARGE SCALE GENOMIC DNA]</scope>
    <source>
        <strain evidence="2 3">R1DC25</strain>
    </source>
</reference>
<organism evidence="2 3">
    <name type="scientific">Kaustia mangrovi</name>
    <dbReference type="NCBI Taxonomy" id="2593653"/>
    <lineage>
        <taxon>Bacteria</taxon>
        <taxon>Pseudomonadati</taxon>
        <taxon>Pseudomonadota</taxon>
        <taxon>Alphaproteobacteria</taxon>
        <taxon>Hyphomicrobiales</taxon>
        <taxon>Parvibaculaceae</taxon>
        <taxon>Kaustia</taxon>
    </lineage>
</organism>